<evidence type="ECO:0000259" key="2">
    <source>
        <dbReference type="Pfam" id="PF05065"/>
    </source>
</evidence>
<dbReference type="NCBIfam" id="TIGR01554">
    <property type="entry name" value="major_cap_HK97"/>
    <property type="match status" value="1"/>
</dbReference>
<dbReference type="Gene3D" id="3.30.2320.10">
    <property type="entry name" value="hypothetical protein PF0899 domain"/>
    <property type="match status" value="1"/>
</dbReference>
<feature type="domain" description="Phage capsid-like C-terminal" evidence="2">
    <location>
        <begin position="10"/>
        <end position="276"/>
    </location>
</feature>
<comment type="subcellular location">
    <subcellularLocation>
        <location evidence="1">Virion</location>
    </subcellularLocation>
</comment>
<dbReference type="KEGG" id="broo:brsh051_01840"/>
<evidence type="ECO:0000313" key="3">
    <source>
        <dbReference type="EMBL" id="BEH00903.1"/>
    </source>
</evidence>
<evidence type="ECO:0000313" key="4">
    <source>
        <dbReference type="Proteomes" id="UP001431656"/>
    </source>
</evidence>
<accession>A0AAN0K5S0</accession>
<protein>
    <recommendedName>
        <fullName evidence="2">Phage capsid-like C-terminal domain-containing protein</fullName>
    </recommendedName>
</protein>
<sequence>MLTTDANTAFLPEQIGDLIVKPTLATSVAAQAAHVVNTGDVAAYRVPIVAADPSAAWTAEGEQITTSAPVLDEIASPFYKLAGLTSLSRELADDTTPEAAELVGEGLARDIARQLDAAFFGTRGASTIQPAGLKDLTGVGTISAGSAWKDTDPFVSAIFAAANIGATITAFVANPADAELMAKVKKAAGSNEPLLGNDPTQPTRRQIAGVPLLTSPAVDAGTVWSIPQDRVILAVREGTTLEVDRSVYFGSDRIAVRAIMRVTFLFPHPSAIQKIELA</sequence>
<gene>
    <name evidence="3" type="ORF">brsh051_01840</name>
</gene>
<dbReference type="Proteomes" id="UP001431656">
    <property type="component" value="Chromosome"/>
</dbReference>
<dbReference type="SUPFAM" id="SSF56563">
    <property type="entry name" value="Major capsid protein gp5"/>
    <property type="match status" value="1"/>
</dbReference>
<proteinExistence type="predicted"/>
<dbReference type="RefSeq" id="WP_286266691.1">
    <property type="nucleotide sequence ID" value="NZ_AP028056.1"/>
</dbReference>
<reference evidence="3" key="1">
    <citation type="journal article" date="2024" name="Int. J. Syst. Evol. Microbiol.">
        <title>Brooklawnia propionicigenes sp. nov., a facultatively anaerobic, propionate-producing bacterium isolated from a methanogenic reactor treating waste from cattle farms.</title>
        <authorList>
            <person name="Akita Y."/>
            <person name="Ueki A."/>
            <person name="Tonouchi A."/>
            <person name="Sugawara Y."/>
            <person name="Honma S."/>
            <person name="Kaku N."/>
            <person name="Ueki K."/>
        </authorList>
    </citation>
    <scope>NUCLEOTIDE SEQUENCE</scope>
    <source>
        <strain evidence="3">SH051</strain>
    </source>
</reference>
<evidence type="ECO:0000256" key="1">
    <source>
        <dbReference type="ARBA" id="ARBA00004328"/>
    </source>
</evidence>
<dbReference type="InterPro" id="IPR024455">
    <property type="entry name" value="Phage_capsid"/>
</dbReference>
<keyword evidence="4" id="KW-1185">Reference proteome</keyword>
<dbReference type="InterPro" id="IPR054612">
    <property type="entry name" value="Phage_capsid-like_C"/>
</dbReference>
<organism evidence="3 4">
    <name type="scientific">Brooklawnia propionicigenes</name>
    <dbReference type="NCBI Taxonomy" id="3041175"/>
    <lineage>
        <taxon>Bacteria</taxon>
        <taxon>Bacillati</taxon>
        <taxon>Actinomycetota</taxon>
        <taxon>Actinomycetes</taxon>
        <taxon>Propionibacteriales</taxon>
        <taxon>Propionibacteriaceae</taxon>
        <taxon>Brooklawnia</taxon>
    </lineage>
</organism>
<dbReference type="AlphaFoldDB" id="A0AAN0K5S0"/>
<dbReference type="Gene3D" id="3.30.2400.10">
    <property type="entry name" value="Major capsid protein gp5"/>
    <property type="match status" value="1"/>
</dbReference>
<dbReference type="Pfam" id="PF05065">
    <property type="entry name" value="Phage_capsid"/>
    <property type="match status" value="1"/>
</dbReference>
<dbReference type="EMBL" id="AP028056">
    <property type="protein sequence ID" value="BEH00903.1"/>
    <property type="molecule type" value="Genomic_DNA"/>
</dbReference>
<name>A0AAN0K5S0_9ACTN</name>